<name>A0A1M5JL23_9FIRM</name>
<dbReference type="Proteomes" id="UP000243255">
    <property type="component" value="Unassembled WGS sequence"/>
</dbReference>
<dbReference type="AlphaFoldDB" id="A0A1M5JL23"/>
<sequence length="29" mass="3424">MKFSDRYQDIDIEVGEGKILKICLILLRN</sequence>
<accession>A0A1M5JL23</accession>
<proteinExistence type="predicted"/>
<evidence type="ECO:0000313" key="2">
    <source>
        <dbReference type="Proteomes" id="UP000243255"/>
    </source>
</evidence>
<dbReference type="EMBL" id="FQWX01000001">
    <property type="protein sequence ID" value="SHG41274.1"/>
    <property type="molecule type" value="Genomic_DNA"/>
</dbReference>
<protein>
    <submittedName>
        <fullName evidence="1">Uncharacterized protein</fullName>
    </submittedName>
</protein>
<keyword evidence="2" id="KW-1185">Reference proteome</keyword>
<gene>
    <name evidence="1" type="ORF">SAMN04488530_101199</name>
</gene>
<evidence type="ECO:0000313" key="1">
    <source>
        <dbReference type="EMBL" id="SHG41274.1"/>
    </source>
</evidence>
<organism evidence="1 2">
    <name type="scientific">Asaccharospora irregularis DSM 2635</name>
    <dbReference type="NCBI Taxonomy" id="1121321"/>
    <lineage>
        <taxon>Bacteria</taxon>
        <taxon>Bacillati</taxon>
        <taxon>Bacillota</taxon>
        <taxon>Clostridia</taxon>
        <taxon>Peptostreptococcales</taxon>
        <taxon>Peptostreptococcaceae</taxon>
        <taxon>Asaccharospora</taxon>
    </lineage>
</organism>
<reference evidence="2" key="1">
    <citation type="submission" date="2016-11" db="EMBL/GenBank/DDBJ databases">
        <authorList>
            <person name="Varghese N."/>
            <person name="Submissions S."/>
        </authorList>
    </citation>
    <scope>NUCLEOTIDE SEQUENCE [LARGE SCALE GENOMIC DNA]</scope>
    <source>
        <strain evidence="2">DSM 2635</strain>
    </source>
</reference>